<dbReference type="Gene3D" id="2.40.50.100">
    <property type="match status" value="1"/>
</dbReference>
<dbReference type="Gene3D" id="2.40.30.170">
    <property type="match status" value="1"/>
</dbReference>
<feature type="domain" description="CusB-like beta-barrel" evidence="4">
    <location>
        <begin position="183"/>
        <end position="254"/>
    </location>
</feature>
<evidence type="ECO:0000259" key="4">
    <source>
        <dbReference type="Pfam" id="PF25954"/>
    </source>
</evidence>
<dbReference type="Pfam" id="PF25917">
    <property type="entry name" value="BSH_RND"/>
    <property type="match status" value="1"/>
</dbReference>
<name>A0A286GKF2_9PROT</name>
<dbReference type="InterPro" id="IPR006143">
    <property type="entry name" value="RND_pump_MFP"/>
</dbReference>
<dbReference type="SUPFAM" id="SSF111369">
    <property type="entry name" value="HlyD-like secretion proteins"/>
    <property type="match status" value="1"/>
</dbReference>
<dbReference type="InterPro" id="IPR058792">
    <property type="entry name" value="Beta-barrel_RND_2"/>
</dbReference>
<keyword evidence="7" id="KW-1185">Reference proteome</keyword>
<dbReference type="Gene3D" id="1.10.287.470">
    <property type="entry name" value="Helix hairpin bin"/>
    <property type="match status" value="1"/>
</dbReference>
<sequence>MAAVVAAVVAGGPMAAAQAPQGMPVEAAPAQTETMTDELLVVGSLLANESTVIRPEIDGRVARIDFEEGGRAKKGDLLVKLDDASLKAELARAEANLALSRRNFDRADELYRRQNLPASSRDEALAKLRADEAALRIAQVAMEKTELRAPFDGMLGLRQASPGDYLQPGAAIVGLDDVDPIKVDFRVPEVFAHRLKVGQSIQLSVDAVPGESFTGEVYAIDPQVDVNGRSVLLRARVPNDNGPLRPGMFARVTLILDQRADAVVVPEEALIPQGNDHIVFKVVDGKVAPQPVTLGVRRKGVVEIVSGLAAGDVVITAGQLKVGPGMPVTVMPPPGAQAPQNAEKPAQEG</sequence>
<dbReference type="EMBL" id="OCNJ01000004">
    <property type="protein sequence ID" value="SOD95656.1"/>
    <property type="molecule type" value="Genomic_DNA"/>
</dbReference>
<dbReference type="InterPro" id="IPR058625">
    <property type="entry name" value="MdtA-like_BSH"/>
</dbReference>
<evidence type="ECO:0000256" key="2">
    <source>
        <dbReference type="SAM" id="Coils"/>
    </source>
</evidence>
<feature type="coiled-coil region" evidence="2">
    <location>
        <begin position="83"/>
        <end position="110"/>
    </location>
</feature>
<dbReference type="PANTHER" id="PTHR30469">
    <property type="entry name" value="MULTIDRUG RESISTANCE PROTEIN MDTA"/>
    <property type="match status" value="1"/>
</dbReference>
<evidence type="ECO:0000256" key="1">
    <source>
        <dbReference type="ARBA" id="ARBA00009477"/>
    </source>
</evidence>
<comment type="similarity">
    <text evidence="1">Belongs to the membrane fusion protein (MFP) (TC 8.A.1) family.</text>
</comment>
<dbReference type="NCBIfam" id="TIGR01730">
    <property type="entry name" value="RND_mfp"/>
    <property type="match status" value="1"/>
</dbReference>
<dbReference type="FunFam" id="2.40.30.170:FF:000010">
    <property type="entry name" value="Efflux RND transporter periplasmic adaptor subunit"/>
    <property type="match status" value="1"/>
</dbReference>
<protein>
    <submittedName>
        <fullName evidence="6">Membrane fusion protein, multidrug efflux system</fullName>
    </submittedName>
</protein>
<dbReference type="Pfam" id="PF25989">
    <property type="entry name" value="YknX_C"/>
    <property type="match status" value="1"/>
</dbReference>
<dbReference type="AlphaFoldDB" id="A0A286GKF2"/>
<dbReference type="PANTHER" id="PTHR30469:SF11">
    <property type="entry name" value="BLL4320 PROTEIN"/>
    <property type="match status" value="1"/>
</dbReference>
<dbReference type="Gene3D" id="2.40.420.20">
    <property type="match status" value="1"/>
</dbReference>
<proteinExistence type="inferred from homology"/>
<dbReference type="GO" id="GO:0015562">
    <property type="term" value="F:efflux transmembrane transporter activity"/>
    <property type="evidence" value="ECO:0007669"/>
    <property type="project" value="TreeGrafter"/>
</dbReference>
<accession>A0A286GKF2</accession>
<dbReference type="Proteomes" id="UP000219621">
    <property type="component" value="Unassembled WGS sequence"/>
</dbReference>
<gene>
    <name evidence="6" type="ORF">SAMN05421508_104415</name>
</gene>
<feature type="domain" description="Multidrug resistance protein MdtA-like barrel-sandwich hybrid" evidence="3">
    <location>
        <begin position="53"/>
        <end position="170"/>
    </location>
</feature>
<evidence type="ECO:0000313" key="6">
    <source>
        <dbReference type="EMBL" id="SOD95656.1"/>
    </source>
</evidence>
<evidence type="ECO:0000259" key="3">
    <source>
        <dbReference type="Pfam" id="PF25917"/>
    </source>
</evidence>
<dbReference type="GO" id="GO:1990281">
    <property type="term" value="C:efflux pump complex"/>
    <property type="evidence" value="ECO:0007669"/>
    <property type="project" value="TreeGrafter"/>
</dbReference>
<feature type="domain" description="YknX-like C-terminal permuted SH3-like" evidence="5">
    <location>
        <begin position="263"/>
        <end position="330"/>
    </location>
</feature>
<keyword evidence="2" id="KW-0175">Coiled coil</keyword>
<evidence type="ECO:0000259" key="5">
    <source>
        <dbReference type="Pfam" id="PF25989"/>
    </source>
</evidence>
<evidence type="ECO:0000313" key="7">
    <source>
        <dbReference type="Proteomes" id="UP000219621"/>
    </source>
</evidence>
<reference evidence="7" key="1">
    <citation type="submission" date="2017-09" db="EMBL/GenBank/DDBJ databases">
        <authorList>
            <person name="Varghese N."/>
            <person name="Submissions S."/>
        </authorList>
    </citation>
    <scope>NUCLEOTIDE SEQUENCE [LARGE SCALE GENOMIC DNA]</scope>
    <source>
        <strain evidence="7">USBA 140</strain>
    </source>
</reference>
<organism evidence="6 7">
    <name type="scientific">Caenispirillum bisanense</name>
    <dbReference type="NCBI Taxonomy" id="414052"/>
    <lineage>
        <taxon>Bacteria</taxon>
        <taxon>Pseudomonadati</taxon>
        <taxon>Pseudomonadota</taxon>
        <taxon>Alphaproteobacteria</taxon>
        <taxon>Rhodospirillales</taxon>
        <taxon>Novispirillaceae</taxon>
        <taxon>Caenispirillum</taxon>
    </lineage>
</organism>
<dbReference type="InterPro" id="IPR058637">
    <property type="entry name" value="YknX-like_C"/>
</dbReference>
<dbReference type="Pfam" id="PF25954">
    <property type="entry name" value="Beta-barrel_RND_2"/>
    <property type="match status" value="1"/>
</dbReference>